<comment type="caution">
    <text evidence="2">The sequence shown here is derived from an EMBL/GenBank/DDBJ whole genome shotgun (WGS) entry which is preliminary data.</text>
</comment>
<dbReference type="PANTHER" id="PTHR36566">
    <property type="entry name" value="NICKEL INSERTION PROTEIN-RELATED"/>
    <property type="match status" value="1"/>
</dbReference>
<proteinExistence type="predicted"/>
<dbReference type="PANTHER" id="PTHR36566:SF1">
    <property type="entry name" value="PYRIDINIUM-3,5-BISTHIOCARBOXYLIC ACID MONONUCLEOTIDE NICKEL INSERTION PROTEIN"/>
    <property type="match status" value="1"/>
</dbReference>
<dbReference type="InterPro" id="IPR002822">
    <property type="entry name" value="Ni_insertion"/>
</dbReference>
<reference evidence="2" key="1">
    <citation type="submission" date="2020-10" db="EMBL/GenBank/DDBJ databases">
        <authorList>
            <person name="Gilroy R."/>
        </authorList>
    </citation>
    <scope>NUCLEOTIDE SEQUENCE</scope>
    <source>
        <strain evidence="2">ChiBcec2-4451</strain>
    </source>
</reference>
<evidence type="ECO:0000313" key="2">
    <source>
        <dbReference type="EMBL" id="HIV11861.1"/>
    </source>
</evidence>
<evidence type="ECO:0000313" key="3">
    <source>
        <dbReference type="Proteomes" id="UP000886723"/>
    </source>
</evidence>
<dbReference type="AlphaFoldDB" id="A0A9D1T560"/>
<protein>
    <submittedName>
        <fullName evidence="2">LarC family nickel insertion protein</fullName>
    </submittedName>
</protein>
<sequence>AVDSIIDIVGAAICLENLGAEKIALGTLREGQGTSWCQHGRMPVPVPATAQLIARYHLPVKITDTQGEMITPTGAAIAAACANCRLPEEFVIEKIGIGSGEKDFSHANILRAMWVRPAREASAENGNASGESARESGDTVWVLETNVDDCTGEQLGYVQEQLLEEGALDACYLPVFMKKSRPAWQLQVLSRREDMKKLEQLIFRETTTIGIRRYEAHRTVLPRRIVPVETPWGSVRVKVCTLGEEQRGYPEYEDVKTVSLAANLPFRQVYREAEKAWKP</sequence>
<dbReference type="Gene3D" id="3.10.20.300">
    <property type="entry name" value="mk0293 like domain"/>
    <property type="match status" value="1"/>
</dbReference>
<dbReference type="Pfam" id="PF01969">
    <property type="entry name" value="Ni_insertion"/>
    <property type="match status" value="1"/>
</dbReference>
<feature type="non-terminal residue" evidence="2">
    <location>
        <position position="1"/>
    </location>
</feature>
<keyword evidence="1" id="KW-0533">Nickel</keyword>
<dbReference type="Gene3D" id="3.30.70.1380">
    <property type="entry name" value="Transcriptional regulatory protein pf0864 domain like"/>
    <property type="match status" value="1"/>
</dbReference>
<reference evidence="2" key="2">
    <citation type="journal article" date="2021" name="PeerJ">
        <title>Extensive microbial diversity within the chicken gut microbiome revealed by metagenomics and culture.</title>
        <authorList>
            <person name="Gilroy R."/>
            <person name="Ravi A."/>
            <person name="Getino M."/>
            <person name="Pursley I."/>
            <person name="Horton D.L."/>
            <person name="Alikhan N.F."/>
            <person name="Baker D."/>
            <person name="Gharbi K."/>
            <person name="Hall N."/>
            <person name="Watson M."/>
            <person name="Adriaenssens E.M."/>
            <person name="Foster-Nyarko E."/>
            <person name="Jarju S."/>
            <person name="Secka A."/>
            <person name="Antonio M."/>
            <person name="Oren A."/>
            <person name="Chaudhuri R.R."/>
            <person name="La Ragione R."/>
            <person name="Hildebrand F."/>
            <person name="Pallen M.J."/>
        </authorList>
    </citation>
    <scope>NUCLEOTIDE SEQUENCE</scope>
    <source>
        <strain evidence="2">ChiBcec2-4451</strain>
    </source>
</reference>
<evidence type="ECO:0000256" key="1">
    <source>
        <dbReference type="ARBA" id="ARBA00022596"/>
    </source>
</evidence>
<organism evidence="2 3">
    <name type="scientific">Candidatus Pullilachnospira stercoravium</name>
    <dbReference type="NCBI Taxonomy" id="2840913"/>
    <lineage>
        <taxon>Bacteria</taxon>
        <taxon>Bacillati</taxon>
        <taxon>Bacillota</taxon>
        <taxon>Clostridia</taxon>
        <taxon>Lachnospirales</taxon>
        <taxon>Lachnospiraceae</taxon>
        <taxon>Lachnospiraceae incertae sedis</taxon>
        <taxon>Candidatus Pullilachnospira</taxon>
    </lineage>
</organism>
<gene>
    <name evidence="2" type="ORF">IAA63_01805</name>
</gene>
<dbReference type="EMBL" id="DVON01000036">
    <property type="protein sequence ID" value="HIV11861.1"/>
    <property type="molecule type" value="Genomic_DNA"/>
</dbReference>
<name>A0A9D1T560_9FIRM</name>
<dbReference type="Proteomes" id="UP000886723">
    <property type="component" value="Unassembled WGS sequence"/>
</dbReference>
<accession>A0A9D1T560</accession>